<gene>
    <name evidence="3" type="ORF">GLOIN_2v1526379</name>
</gene>
<evidence type="ECO:0000313" key="3">
    <source>
        <dbReference type="EMBL" id="POG79544.1"/>
    </source>
</evidence>
<proteinExistence type="predicted"/>
<dbReference type="EMBL" id="AUPC02000024">
    <property type="protein sequence ID" value="POG79544.1"/>
    <property type="molecule type" value="Genomic_DNA"/>
</dbReference>
<dbReference type="InterPro" id="IPR058524">
    <property type="entry name" value="DUF8211"/>
</dbReference>
<dbReference type="Pfam" id="PF26638">
    <property type="entry name" value="DUF8211"/>
    <property type="match status" value="1"/>
</dbReference>
<feature type="compositionally biased region" description="Basic residues" evidence="1">
    <location>
        <begin position="286"/>
        <end position="295"/>
    </location>
</feature>
<feature type="domain" description="DUF8211" evidence="2">
    <location>
        <begin position="223"/>
        <end position="365"/>
    </location>
</feature>
<dbReference type="Proteomes" id="UP000018888">
    <property type="component" value="Unassembled WGS sequence"/>
</dbReference>
<sequence>MVFTFQKPIPLGKFSFDVSFHKFHVTKPNRAGCNKIYEIRRSKSFFFELADPSANTNDIHLKIHTNDYHMKSTPISYSSTCSFPNLRFQISKMLQHFFSHQKVIPRSIQKKYFNLIRSKLLNRYFLVNSRADKVTLRNSQTKTFFNFSYKRYRFYFGIFTPCNFSTTYNFEPKHTQICRVPSPYIMSHNRRACVSHQKNLDIFHNIKKPTLLSDDNINNKQFHATLIHKRWQHRTNKHVHSTRLGISYDVSYLANDQHSVPIHIERRMYQKRFNNFRSHHSDSSKRSKKQKSRFQRACRSVFYNRGHKKKKLLRNGLVTLDEKLHRARQHRFLFLPSQHINKPVQHLRYYKGLMLRLAEDYNFPIPPERSRRPVGAVRAITVLRMTQDRLSRQRSRDILLSTSHTHSPATTPQPILLKEEETWHEKLGIWIPNDLLPYVTDEPVYISKRQAKIKGQHFSPGCGFWFDGIRKRKEAHELAVRQQKEHEAWEVKRRAQEEELSARAKLWGTSSNRIEYREDMCKDLTKFQDHFHKKITPLADRRSVLHNRLTQGKNVYKTNKQLLQLEQELGRFNIDYFSVIDDNSPQYRYKGHTSDDTKQLELRPHKRPPILPAYTDRHNIEIKKLRLDIMSPEDSKVFALP</sequence>
<evidence type="ECO:0000259" key="2">
    <source>
        <dbReference type="Pfam" id="PF26638"/>
    </source>
</evidence>
<comment type="caution">
    <text evidence="3">The sequence shown here is derived from an EMBL/GenBank/DDBJ whole genome shotgun (WGS) entry which is preliminary data.</text>
</comment>
<organism evidence="3 4">
    <name type="scientific">Rhizophagus irregularis (strain DAOM 181602 / DAOM 197198 / MUCL 43194)</name>
    <name type="common">Arbuscular mycorrhizal fungus</name>
    <name type="synonym">Glomus intraradices</name>
    <dbReference type="NCBI Taxonomy" id="747089"/>
    <lineage>
        <taxon>Eukaryota</taxon>
        <taxon>Fungi</taxon>
        <taxon>Fungi incertae sedis</taxon>
        <taxon>Mucoromycota</taxon>
        <taxon>Glomeromycotina</taxon>
        <taxon>Glomeromycetes</taxon>
        <taxon>Glomerales</taxon>
        <taxon>Glomeraceae</taxon>
        <taxon>Rhizophagus</taxon>
    </lineage>
</organism>
<protein>
    <recommendedName>
        <fullName evidence="2">DUF8211 domain-containing protein</fullName>
    </recommendedName>
</protein>
<feature type="region of interest" description="Disordered" evidence="1">
    <location>
        <begin position="276"/>
        <end position="295"/>
    </location>
</feature>
<reference evidence="3 4" key="2">
    <citation type="journal article" date="2018" name="New Phytol.">
        <title>High intraspecific genome diversity in the model arbuscular mycorrhizal symbiont Rhizophagus irregularis.</title>
        <authorList>
            <person name="Chen E.C.H."/>
            <person name="Morin E."/>
            <person name="Beaudet D."/>
            <person name="Noel J."/>
            <person name="Yildirir G."/>
            <person name="Ndikumana S."/>
            <person name="Charron P."/>
            <person name="St-Onge C."/>
            <person name="Giorgi J."/>
            <person name="Kruger M."/>
            <person name="Marton T."/>
            <person name="Ropars J."/>
            <person name="Grigoriev I.V."/>
            <person name="Hainaut M."/>
            <person name="Henrissat B."/>
            <person name="Roux C."/>
            <person name="Martin F."/>
            <person name="Corradi N."/>
        </authorList>
    </citation>
    <scope>NUCLEOTIDE SEQUENCE [LARGE SCALE GENOMIC DNA]</scope>
    <source>
        <strain evidence="3 4">DAOM 197198</strain>
    </source>
</reference>
<evidence type="ECO:0000313" key="4">
    <source>
        <dbReference type="Proteomes" id="UP000018888"/>
    </source>
</evidence>
<dbReference type="AlphaFoldDB" id="A0A2P4QPJ1"/>
<reference evidence="3 4" key="1">
    <citation type="journal article" date="2013" name="Proc. Natl. Acad. Sci. U.S.A.">
        <title>Genome of an arbuscular mycorrhizal fungus provides insight into the oldest plant symbiosis.</title>
        <authorList>
            <person name="Tisserant E."/>
            <person name="Malbreil M."/>
            <person name="Kuo A."/>
            <person name="Kohler A."/>
            <person name="Symeonidi A."/>
            <person name="Balestrini R."/>
            <person name="Charron P."/>
            <person name="Duensing N."/>
            <person name="Frei Dit Frey N."/>
            <person name="Gianinazzi-Pearson V."/>
            <person name="Gilbert L.B."/>
            <person name="Handa Y."/>
            <person name="Herr J.R."/>
            <person name="Hijri M."/>
            <person name="Koul R."/>
            <person name="Kawaguchi M."/>
            <person name="Krajinski F."/>
            <person name="Lammers P.J."/>
            <person name="Masclaux F.G."/>
            <person name="Murat C."/>
            <person name="Morin E."/>
            <person name="Ndikumana S."/>
            <person name="Pagni M."/>
            <person name="Petitpierre D."/>
            <person name="Requena N."/>
            <person name="Rosikiewicz P."/>
            <person name="Riley R."/>
            <person name="Saito K."/>
            <person name="San Clemente H."/>
            <person name="Shapiro H."/>
            <person name="van Tuinen D."/>
            <person name="Becard G."/>
            <person name="Bonfante P."/>
            <person name="Paszkowski U."/>
            <person name="Shachar-Hill Y.Y."/>
            <person name="Tuskan G.A."/>
            <person name="Young P.W."/>
            <person name="Sanders I.R."/>
            <person name="Henrissat B."/>
            <person name="Rensing S.A."/>
            <person name="Grigoriev I.V."/>
            <person name="Corradi N."/>
            <person name="Roux C."/>
            <person name="Martin F."/>
        </authorList>
    </citation>
    <scope>NUCLEOTIDE SEQUENCE [LARGE SCALE GENOMIC DNA]</scope>
    <source>
        <strain evidence="3 4">DAOM 197198</strain>
    </source>
</reference>
<evidence type="ECO:0000256" key="1">
    <source>
        <dbReference type="SAM" id="MobiDB-lite"/>
    </source>
</evidence>
<keyword evidence="4" id="KW-1185">Reference proteome</keyword>
<name>A0A2P4QPJ1_RHIID</name>
<accession>A0A2P4QPJ1</accession>
<dbReference type="VEuPathDB" id="FungiDB:RhiirFUN_003304"/>